<name>A0A0C3ES72_9AGAM</name>
<dbReference type="GO" id="GO:0006506">
    <property type="term" value="P:GPI anchor biosynthetic process"/>
    <property type="evidence" value="ECO:0007669"/>
    <property type="project" value="UniProtKB-UniPathway"/>
</dbReference>
<dbReference type="PANTHER" id="PTHR12993">
    <property type="entry name" value="N-ACETYLGLUCOSAMINYL-PHOSPHATIDYLINOSITOL DE-N-ACETYLASE-RELATED"/>
    <property type="match status" value="1"/>
</dbReference>
<dbReference type="EMBL" id="KN822004">
    <property type="protein sequence ID" value="KIM70631.1"/>
    <property type="molecule type" value="Genomic_DNA"/>
</dbReference>
<dbReference type="HOGENOM" id="CLU_034979_0_2_1"/>
<evidence type="ECO:0000313" key="5">
    <source>
        <dbReference type="Proteomes" id="UP000053989"/>
    </source>
</evidence>
<evidence type="ECO:0000256" key="1">
    <source>
        <dbReference type="ARBA" id="ARBA00006066"/>
    </source>
</evidence>
<protein>
    <recommendedName>
        <fullName evidence="2">N-acetylglucosaminylphosphatidylinositol deacetylase</fullName>
        <ecNumber evidence="2">3.5.1.89</ecNumber>
    </recommendedName>
</protein>
<gene>
    <name evidence="4" type="ORF">SCLCIDRAFT_1206767</name>
</gene>
<dbReference type="AlphaFoldDB" id="A0A0C3ES72"/>
<dbReference type="OrthoDB" id="440160at2759"/>
<organism evidence="4 5">
    <name type="scientific">Scleroderma citrinum Foug A</name>
    <dbReference type="NCBI Taxonomy" id="1036808"/>
    <lineage>
        <taxon>Eukaryota</taxon>
        <taxon>Fungi</taxon>
        <taxon>Dikarya</taxon>
        <taxon>Basidiomycota</taxon>
        <taxon>Agaricomycotina</taxon>
        <taxon>Agaricomycetes</taxon>
        <taxon>Agaricomycetidae</taxon>
        <taxon>Boletales</taxon>
        <taxon>Sclerodermatineae</taxon>
        <taxon>Sclerodermataceae</taxon>
        <taxon>Scleroderma</taxon>
    </lineage>
</organism>
<keyword evidence="5" id="KW-1185">Reference proteome</keyword>
<dbReference type="SUPFAM" id="SSF102588">
    <property type="entry name" value="LmbE-like"/>
    <property type="match status" value="1"/>
</dbReference>
<dbReference type="UniPathway" id="UPA00196"/>
<feature type="chain" id="PRO_5002164110" description="N-acetylglucosaminylphosphatidylinositol deacetylase" evidence="3">
    <location>
        <begin position="24"/>
        <end position="280"/>
    </location>
</feature>
<reference evidence="4 5" key="1">
    <citation type="submission" date="2014-04" db="EMBL/GenBank/DDBJ databases">
        <authorList>
            <consortium name="DOE Joint Genome Institute"/>
            <person name="Kuo A."/>
            <person name="Kohler A."/>
            <person name="Nagy L.G."/>
            <person name="Floudas D."/>
            <person name="Copeland A."/>
            <person name="Barry K.W."/>
            <person name="Cichocki N."/>
            <person name="Veneault-Fourrey C."/>
            <person name="LaButti K."/>
            <person name="Lindquist E.A."/>
            <person name="Lipzen A."/>
            <person name="Lundell T."/>
            <person name="Morin E."/>
            <person name="Murat C."/>
            <person name="Sun H."/>
            <person name="Tunlid A."/>
            <person name="Henrissat B."/>
            <person name="Grigoriev I.V."/>
            <person name="Hibbett D.S."/>
            <person name="Martin F."/>
            <person name="Nordberg H.P."/>
            <person name="Cantor M.N."/>
            <person name="Hua S.X."/>
        </authorList>
    </citation>
    <scope>NUCLEOTIDE SEQUENCE [LARGE SCALE GENOMIC DNA]</scope>
    <source>
        <strain evidence="4 5">Foug A</strain>
    </source>
</reference>
<dbReference type="EC" id="3.5.1.89" evidence="2"/>
<dbReference type="FunCoup" id="A0A0C3ES72">
    <property type="interactions" value="263"/>
</dbReference>
<dbReference type="STRING" id="1036808.A0A0C3ES72"/>
<dbReference type="InParanoid" id="A0A0C3ES72"/>
<accession>A0A0C3ES72</accession>
<dbReference type="Gene3D" id="3.40.50.10320">
    <property type="entry name" value="LmbE-like"/>
    <property type="match status" value="1"/>
</dbReference>
<sequence>MFRFLLAVIVVLASLLLLPFHENVDLLHASRDPKTNTSRILLLTAHPDDECFFFSPTILALQKEALRPEIYSLCLSTGNSEGLGETRRTELGRSLDVMGIEPDRRWVVDHPLLQDNITMKWEASVIASVIASYVVDNNITTILTFDTQGISSHPNHYSLPFGASYLVHSLTLVGPSTEIAPRVFGLVTLPVLPKYLGIGSVLLTRFKIFLGSSLSYLVPVGISQQMAVFTSGPKEYLTATRALREHNSQMLWFRYLYMLFSRYMWVNEWVEIIPTTLLSG</sequence>
<feature type="signal peptide" evidence="3">
    <location>
        <begin position="1"/>
        <end position="23"/>
    </location>
</feature>
<dbReference type="PANTHER" id="PTHR12993:SF11">
    <property type="entry name" value="N-ACETYLGLUCOSAMINYL-PHOSPHATIDYLINOSITOL DE-N-ACETYLASE"/>
    <property type="match status" value="1"/>
</dbReference>
<dbReference type="Proteomes" id="UP000053989">
    <property type="component" value="Unassembled WGS sequence"/>
</dbReference>
<dbReference type="InterPro" id="IPR003737">
    <property type="entry name" value="GlcNAc_PI_deacetylase-related"/>
</dbReference>
<evidence type="ECO:0000313" key="4">
    <source>
        <dbReference type="EMBL" id="KIM70631.1"/>
    </source>
</evidence>
<evidence type="ECO:0000256" key="3">
    <source>
        <dbReference type="SAM" id="SignalP"/>
    </source>
</evidence>
<keyword evidence="3" id="KW-0732">Signal</keyword>
<dbReference type="GO" id="GO:0000225">
    <property type="term" value="F:N-acetylglucosaminylphosphatidylinositol deacetylase activity"/>
    <property type="evidence" value="ECO:0007669"/>
    <property type="project" value="UniProtKB-EC"/>
</dbReference>
<reference evidence="5" key="2">
    <citation type="submission" date="2015-01" db="EMBL/GenBank/DDBJ databases">
        <title>Evolutionary Origins and Diversification of the Mycorrhizal Mutualists.</title>
        <authorList>
            <consortium name="DOE Joint Genome Institute"/>
            <consortium name="Mycorrhizal Genomics Consortium"/>
            <person name="Kohler A."/>
            <person name="Kuo A."/>
            <person name="Nagy L.G."/>
            <person name="Floudas D."/>
            <person name="Copeland A."/>
            <person name="Barry K.W."/>
            <person name="Cichocki N."/>
            <person name="Veneault-Fourrey C."/>
            <person name="LaButti K."/>
            <person name="Lindquist E.A."/>
            <person name="Lipzen A."/>
            <person name="Lundell T."/>
            <person name="Morin E."/>
            <person name="Murat C."/>
            <person name="Riley R."/>
            <person name="Ohm R."/>
            <person name="Sun H."/>
            <person name="Tunlid A."/>
            <person name="Henrissat B."/>
            <person name="Grigoriev I.V."/>
            <person name="Hibbett D.S."/>
            <person name="Martin F."/>
        </authorList>
    </citation>
    <scope>NUCLEOTIDE SEQUENCE [LARGE SCALE GENOMIC DNA]</scope>
    <source>
        <strain evidence="5">Foug A</strain>
    </source>
</reference>
<dbReference type="Pfam" id="PF02585">
    <property type="entry name" value="PIG-L"/>
    <property type="match status" value="1"/>
</dbReference>
<dbReference type="GO" id="GO:0016020">
    <property type="term" value="C:membrane"/>
    <property type="evidence" value="ECO:0007669"/>
    <property type="project" value="GOC"/>
</dbReference>
<dbReference type="InterPro" id="IPR024078">
    <property type="entry name" value="LmbE-like_dom_sf"/>
</dbReference>
<evidence type="ECO:0000256" key="2">
    <source>
        <dbReference type="ARBA" id="ARBA00012176"/>
    </source>
</evidence>
<proteinExistence type="inferred from homology"/>
<comment type="similarity">
    <text evidence="1">Belongs to the PIGL family.</text>
</comment>
<dbReference type="GO" id="GO:0005783">
    <property type="term" value="C:endoplasmic reticulum"/>
    <property type="evidence" value="ECO:0007669"/>
    <property type="project" value="TreeGrafter"/>
</dbReference>